<feature type="transmembrane region" description="Helical" evidence="1">
    <location>
        <begin position="266"/>
        <end position="283"/>
    </location>
</feature>
<protein>
    <submittedName>
        <fullName evidence="2">TIGR00366 family protein</fullName>
    </submittedName>
</protein>
<feature type="transmembrane region" description="Helical" evidence="1">
    <location>
        <begin position="40"/>
        <end position="59"/>
    </location>
</feature>
<feature type="transmembrane region" description="Helical" evidence="1">
    <location>
        <begin position="208"/>
        <end position="229"/>
    </location>
</feature>
<dbReference type="InterPro" id="IPR006160">
    <property type="entry name" value="SCFA_transpt_AtoE"/>
</dbReference>
<dbReference type="RefSeq" id="WP_271889588.1">
    <property type="nucleotide sequence ID" value="NZ_JAQBIE010000016.1"/>
</dbReference>
<dbReference type="Pfam" id="PF02667">
    <property type="entry name" value="SCFA_trans"/>
    <property type="match status" value="1"/>
</dbReference>
<dbReference type="EMBL" id="JAQBIE010000016">
    <property type="protein sequence ID" value="MDB6178467.1"/>
    <property type="molecule type" value="Genomic_DNA"/>
</dbReference>
<keyword evidence="1" id="KW-0812">Transmembrane</keyword>
<keyword evidence="1" id="KW-0472">Membrane</keyword>
<evidence type="ECO:0000313" key="3">
    <source>
        <dbReference type="Proteomes" id="UP001165641"/>
    </source>
</evidence>
<dbReference type="PANTHER" id="PTHR41983:SF2">
    <property type="entry name" value="SHORT-CHAIN FATTY ACID TRANSPORTER-RELATED"/>
    <property type="match status" value="1"/>
</dbReference>
<organism evidence="2 3">
    <name type="scientific">Paracoccus onchidii</name>
    <dbReference type="NCBI Taxonomy" id="3017813"/>
    <lineage>
        <taxon>Bacteria</taxon>
        <taxon>Pseudomonadati</taxon>
        <taxon>Pseudomonadota</taxon>
        <taxon>Alphaproteobacteria</taxon>
        <taxon>Rhodobacterales</taxon>
        <taxon>Paracoccaceae</taxon>
        <taxon>Paracoccus</taxon>
    </lineage>
</organism>
<comment type="caution">
    <text evidence="2">The sequence shown here is derived from an EMBL/GenBank/DDBJ whole genome shotgun (WGS) entry which is preliminary data.</text>
</comment>
<evidence type="ECO:0000313" key="2">
    <source>
        <dbReference type="EMBL" id="MDB6178467.1"/>
    </source>
</evidence>
<feature type="transmembrane region" description="Helical" evidence="1">
    <location>
        <begin position="80"/>
        <end position="99"/>
    </location>
</feature>
<name>A0ABT4ZGN1_9RHOB</name>
<accession>A0ABT4ZGN1</accession>
<evidence type="ECO:0000256" key="1">
    <source>
        <dbReference type="SAM" id="Phobius"/>
    </source>
</evidence>
<reference evidence="2" key="1">
    <citation type="submission" date="2022-12" db="EMBL/GenBank/DDBJ databases">
        <title>Paracoccus onchidii sp. nov., isolated from a marine invertebrate from the South China Sea.</title>
        <authorList>
            <person name="Xu S."/>
            <person name="Liu Z."/>
            <person name="Xu Y."/>
        </authorList>
    </citation>
    <scope>NUCLEOTIDE SEQUENCE</scope>
    <source>
        <strain evidence="2">Z330</strain>
    </source>
</reference>
<feature type="transmembrane region" description="Helical" evidence="1">
    <location>
        <begin position="374"/>
        <end position="395"/>
    </location>
</feature>
<dbReference type="Proteomes" id="UP001165641">
    <property type="component" value="Unassembled WGS sequence"/>
</dbReference>
<dbReference type="PANTHER" id="PTHR41983">
    <property type="entry name" value="SHORT-CHAIN FATTY ACID TRANSPORTER-RELATED"/>
    <property type="match status" value="1"/>
</dbReference>
<keyword evidence="3" id="KW-1185">Reference proteome</keyword>
<gene>
    <name evidence="2" type="ORF">PAF17_13260</name>
</gene>
<feature type="transmembrane region" description="Helical" evidence="1">
    <location>
        <begin position="119"/>
        <end position="152"/>
    </location>
</feature>
<keyword evidence="1" id="KW-1133">Transmembrane helix</keyword>
<sequence length="396" mass="41853">MPVQRHDHGASPRQSKGVQQAMQKVEECVATFSTRWIPDAFPIAAGLTFIVFVAALALTDSTAVQLIDARYDGFWNLLSFAMQMVLIVITGYGLATATATVVQRGLRWLADRPQTASGAIITCFLTTGMLAFLHWGVALVIGAFLAGAVAYSSRRRKLGAHFPLIVAAAYGGLAISQTGLSSSAALLVNTPGHFLEDSIGLLPLSQTIFQPYALIFVVLVLITGPLLMASLHPPKDQIIEISGDDMAKPSEPSVTTPAEGFANSRILAGLIVAGGLFYVARYVSASGFTAISTPMTFPVWSMISAAIVHMAVPSAGGQWAVQGPIATEAVQQLGLRDHIAGMTAMMGDQLTNLIQPFWLLPLLGITGLKVGQVLGYTAILMVLAFTLCAGCLLVLI</sequence>
<feature type="transmembrane region" description="Helical" evidence="1">
    <location>
        <begin position="164"/>
        <end position="188"/>
    </location>
</feature>
<proteinExistence type="predicted"/>